<dbReference type="RefSeq" id="WP_183418450.1">
    <property type="nucleotide sequence ID" value="NZ_JACHXY010000001.1"/>
</dbReference>
<feature type="transmembrane region" description="Helical" evidence="2">
    <location>
        <begin position="189"/>
        <end position="210"/>
    </location>
</feature>
<dbReference type="AlphaFoldDB" id="A0A7W5CGR7"/>
<evidence type="ECO:0000256" key="2">
    <source>
        <dbReference type="SAM" id="Phobius"/>
    </source>
</evidence>
<keyword evidence="2" id="KW-0812">Transmembrane</keyword>
<feature type="transmembrane region" description="Helical" evidence="2">
    <location>
        <begin position="73"/>
        <end position="94"/>
    </location>
</feature>
<evidence type="ECO:0000256" key="1">
    <source>
        <dbReference type="SAM" id="MobiDB-lite"/>
    </source>
</evidence>
<feature type="region of interest" description="Disordered" evidence="1">
    <location>
        <begin position="1"/>
        <end position="51"/>
    </location>
</feature>
<organism evidence="3 4">
    <name type="scientific">Microbacterium proteolyticum</name>
    <dbReference type="NCBI Taxonomy" id="1572644"/>
    <lineage>
        <taxon>Bacteria</taxon>
        <taxon>Bacillati</taxon>
        <taxon>Actinomycetota</taxon>
        <taxon>Actinomycetes</taxon>
        <taxon>Micrococcales</taxon>
        <taxon>Microbacteriaceae</taxon>
        <taxon>Microbacterium</taxon>
    </lineage>
</organism>
<keyword evidence="2" id="KW-1133">Transmembrane helix</keyword>
<feature type="compositionally biased region" description="Pro residues" evidence="1">
    <location>
        <begin position="34"/>
        <end position="45"/>
    </location>
</feature>
<dbReference type="EMBL" id="JACHXY010000001">
    <property type="protein sequence ID" value="MBB3156960.1"/>
    <property type="molecule type" value="Genomic_DNA"/>
</dbReference>
<feature type="compositionally biased region" description="Basic and acidic residues" evidence="1">
    <location>
        <begin position="7"/>
        <end position="19"/>
    </location>
</feature>
<feature type="transmembrane region" description="Helical" evidence="2">
    <location>
        <begin position="125"/>
        <end position="145"/>
    </location>
</feature>
<sequence length="232" mass="25202">MTPSDTPSERRVGSHELTRRSGAPAPQAQVRRSPAPPPYEPPPKATKPERPALHDKAAAPVMVKMPPPAAVRLAQISWVLSLVVGAITVGYLFIIRQTIDPDIEAIVRGVDSSRPAETVSTAADIVFWCVFGALVTVLLVQITSLVSFNNRRNNARWWMLGILLFLAVTVLAARQFVAVGDRGVPLDRLLLIQLGLSALGLLFSVIPAALRWTRRKHDIRRGSPGSSPSADF</sequence>
<keyword evidence="2" id="KW-0472">Membrane</keyword>
<reference evidence="3 4" key="1">
    <citation type="submission" date="2020-08" db="EMBL/GenBank/DDBJ databases">
        <title>Genomic Encyclopedia of Type Strains, Phase III (KMG-III): the genomes of soil and plant-associated and newly described type strains.</title>
        <authorList>
            <person name="Whitman W."/>
        </authorList>
    </citation>
    <scope>NUCLEOTIDE SEQUENCE [LARGE SCALE GENOMIC DNA]</scope>
    <source>
        <strain evidence="3 4">CECT 8356</strain>
    </source>
</reference>
<proteinExistence type="predicted"/>
<dbReference type="Proteomes" id="UP000543579">
    <property type="component" value="Unassembled WGS sequence"/>
</dbReference>
<comment type="caution">
    <text evidence="3">The sequence shown here is derived from an EMBL/GenBank/DDBJ whole genome shotgun (WGS) entry which is preliminary data.</text>
</comment>
<evidence type="ECO:0000313" key="4">
    <source>
        <dbReference type="Proteomes" id="UP000543579"/>
    </source>
</evidence>
<name>A0A7W5CGR7_9MICO</name>
<feature type="transmembrane region" description="Helical" evidence="2">
    <location>
        <begin position="157"/>
        <end position="177"/>
    </location>
</feature>
<protein>
    <submittedName>
        <fullName evidence="3">Uncharacterized protein</fullName>
    </submittedName>
</protein>
<evidence type="ECO:0000313" key="3">
    <source>
        <dbReference type="EMBL" id="MBB3156960.1"/>
    </source>
</evidence>
<accession>A0A7W5CGR7</accession>
<gene>
    <name evidence="3" type="ORF">FHS07_000644</name>
</gene>